<accession>A0AAD8YRI3</accession>
<keyword evidence="3" id="KW-1185">Reference proteome</keyword>
<evidence type="ECO:0000313" key="2">
    <source>
        <dbReference type="EMBL" id="KAK1785892.1"/>
    </source>
</evidence>
<dbReference type="Gene3D" id="2.30.29.30">
    <property type="entry name" value="Pleckstrin-homology domain (PH domain)/Phosphotyrosine-binding domain (PTB)"/>
    <property type="match status" value="1"/>
</dbReference>
<dbReference type="AlphaFoldDB" id="A0AAD8YRI3"/>
<dbReference type="PROSITE" id="PS51783">
    <property type="entry name" value="PH_BEACH"/>
    <property type="match status" value="1"/>
</dbReference>
<dbReference type="InterPro" id="IPR011993">
    <property type="entry name" value="PH-like_dom_sf"/>
</dbReference>
<gene>
    <name evidence="2" type="ORF">P4O66_003256</name>
</gene>
<reference evidence="2" key="1">
    <citation type="submission" date="2023-03" db="EMBL/GenBank/DDBJ databases">
        <title>Electrophorus voltai genome.</title>
        <authorList>
            <person name="Bian C."/>
        </authorList>
    </citation>
    <scope>NUCLEOTIDE SEQUENCE</scope>
    <source>
        <strain evidence="2">CB-2022</strain>
        <tissue evidence="2">Muscle</tissue>
    </source>
</reference>
<evidence type="ECO:0000313" key="3">
    <source>
        <dbReference type="Proteomes" id="UP001239994"/>
    </source>
</evidence>
<dbReference type="EMBL" id="JAROKS010000025">
    <property type="protein sequence ID" value="KAK1785892.1"/>
    <property type="molecule type" value="Genomic_DNA"/>
</dbReference>
<sequence>MSSALRVLLKRNTSNEFPLANPTLKSTVPPGRECAVVCDVPACSSYLSFSSREDEHVMKGRKGLHSQAVANQNTEAELTLEGEDDVVSLLQEKDMDNLAGPVVLSTPAQLIAPVIVARGTLSITTTEIYFEVDEDDPAFRRIGAKKTVTGVIKTILDGDL</sequence>
<comment type="caution">
    <text evidence="2">The sequence shown here is derived from an EMBL/GenBank/DDBJ whole genome shotgun (WGS) entry which is preliminary data.</text>
</comment>
<protein>
    <recommendedName>
        <fullName evidence="1">BEACH-type PH domain-containing protein</fullName>
    </recommendedName>
</protein>
<feature type="domain" description="BEACH-type PH" evidence="1">
    <location>
        <begin position="97"/>
        <end position="160"/>
    </location>
</feature>
<organism evidence="2 3">
    <name type="scientific">Electrophorus voltai</name>
    <dbReference type="NCBI Taxonomy" id="2609070"/>
    <lineage>
        <taxon>Eukaryota</taxon>
        <taxon>Metazoa</taxon>
        <taxon>Chordata</taxon>
        <taxon>Craniata</taxon>
        <taxon>Vertebrata</taxon>
        <taxon>Euteleostomi</taxon>
        <taxon>Actinopterygii</taxon>
        <taxon>Neopterygii</taxon>
        <taxon>Teleostei</taxon>
        <taxon>Ostariophysi</taxon>
        <taxon>Gymnotiformes</taxon>
        <taxon>Gymnotoidei</taxon>
        <taxon>Gymnotidae</taxon>
        <taxon>Electrophorus</taxon>
    </lineage>
</organism>
<proteinExistence type="predicted"/>
<name>A0AAD8YRI3_9TELE</name>
<dbReference type="InterPro" id="IPR023362">
    <property type="entry name" value="PH-BEACH_dom"/>
</dbReference>
<dbReference type="Proteomes" id="UP001239994">
    <property type="component" value="Unassembled WGS sequence"/>
</dbReference>
<evidence type="ECO:0000259" key="1">
    <source>
        <dbReference type="PROSITE" id="PS51783"/>
    </source>
</evidence>